<dbReference type="EMBL" id="CP000680">
    <property type="protein sequence ID" value="ABP86740.1"/>
    <property type="molecule type" value="Genomic_DNA"/>
</dbReference>
<dbReference type="KEGG" id="pmy:Pmen_3993"/>
<organism evidence="2">
    <name type="scientific">Ectopseudomonas mendocina (strain ymp)</name>
    <name type="common">Pseudomonas mendocina</name>
    <dbReference type="NCBI Taxonomy" id="399739"/>
    <lineage>
        <taxon>Bacteria</taxon>
        <taxon>Pseudomonadati</taxon>
        <taxon>Pseudomonadota</taxon>
        <taxon>Gammaproteobacteria</taxon>
        <taxon>Pseudomonadales</taxon>
        <taxon>Pseudomonadaceae</taxon>
        <taxon>Ectopseudomonas</taxon>
    </lineage>
</organism>
<keyword evidence="1" id="KW-0812">Transmembrane</keyword>
<keyword evidence="1" id="KW-1133">Transmembrane helix</keyword>
<keyword evidence="1" id="KW-0472">Membrane</keyword>
<reference evidence="2" key="1">
    <citation type="submission" date="2007-04" db="EMBL/GenBank/DDBJ databases">
        <title>Complete sequence of Pseudomonas mendocina ymp.</title>
        <authorList>
            <consortium name="US DOE Joint Genome Institute"/>
            <person name="Copeland A."/>
            <person name="Lucas S."/>
            <person name="Lapidus A."/>
            <person name="Barry K."/>
            <person name="Glavina del Rio T."/>
            <person name="Dalin E."/>
            <person name="Tice H."/>
            <person name="Pitluck S."/>
            <person name="Kiss H."/>
            <person name="Brettin T."/>
            <person name="Detter J.C."/>
            <person name="Bruce D."/>
            <person name="Han C."/>
            <person name="Schmutz J."/>
            <person name="Larimer F."/>
            <person name="Land M."/>
            <person name="Hauser L."/>
            <person name="Kyrpides N."/>
            <person name="Mikhailova N."/>
            <person name="Hersman L."/>
            <person name="Dubois J."/>
            <person name="Maurice P."/>
            <person name="Richardson P."/>
        </authorList>
    </citation>
    <scope>NUCLEOTIDE SEQUENCE [LARGE SCALE GENOMIC DNA]</scope>
    <source>
        <strain evidence="2">Ymp</strain>
    </source>
</reference>
<dbReference type="HOGENOM" id="CLU_1255070_0_0_6"/>
<accession>A4XZH4</accession>
<dbReference type="OrthoDB" id="10018665at2"/>
<evidence type="ECO:0000313" key="2">
    <source>
        <dbReference type="EMBL" id="ABP86740.1"/>
    </source>
</evidence>
<feature type="transmembrane region" description="Helical" evidence="1">
    <location>
        <begin position="41"/>
        <end position="62"/>
    </location>
</feature>
<dbReference type="AlphaFoldDB" id="A4XZH4"/>
<feature type="transmembrane region" description="Helical" evidence="1">
    <location>
        <begin position="12"/>
        <end position="35"/>
    </location>
</feature>
<gene>
    <name evidence="2" type="ordered locus">Pmen_3993</name>
</gene>
<name>A4XZH4_ECTM1</name>
<evidence type="ECO:0000256" key="1">
    <source>
        <dbReference type="SAM" id="Phobius"/>
    </source>
</evidence>
<proteinExistence type="predicted"/>
<sequence length="220" mass="24901">MWYDRWWQWAKEHLTITVPGVVVIFAATYLLMLAVNAGQTGAAWVQAAGSILALIVAIAVPARMKRQDDLAREQAQGMRLYTVIWEALRATQQLVNQDRAFRRVQELREQHEAGFEPTIYGTPLPTDRGLRVRQRDVDFFNRIMQRASSNLDDDQCAARLVIASKFRFNLSVLISILQVRVDVPAAGTLLGSLTQARDNFEQDLQKLIELNPLLRGVMGP</sequence>
<protein>
    <submittedName>
        <fullName evidence="2">Uncharacterized protein</fullName>
    </submittedName>
</protein>